<proteinExistence type="predicted"/>
<dbReference type="AlphaFoldDB" id="A0A6N2MJ19"/>
<gene>
    <name evidence="1" type="ORF">SVIM_LOCUS376215</name>
</gene>
<accession>A0A6N2MJ19</accession>
<evidence type="ECO:0000313" key="1">
    <source>
        <dbReference type="EMBL" id="VFU54033.1"/>
    </source>
</evidence>
<dbReference type="EMBL" id="CAADRP010001827">
    <property type="protein sequence ID" value="VFU54033.1"/>
    <property type="molecule type" value="Genomic_DNA"/>
</dbReference>
<protein>
    <submittedName>
        <fullName evidence="1">Uncharacterized protein</fullName>
    </submittedName>
</protein>
<organism evidence="1">
    <name type="scientific">Salix viminalis</name>
    <name type="common">Common osier</name>
    <name type="synonym">Basket willow</name>
    <dbReference type="NCBI Taxonomy" id="40686"/>
    <lineage>
        <taxon>Eukaryota</taxon>
        <taxon>Viridiplantae</taxon>
        <taxon>Streptophyta</taxon>
        <taxon>Embryophyta</taxon>
        <taxon>Tracheophyta</taxon>
        <taxon>Spermatophyta</taxon>
        <taxon>Magnoliopsida</taxon>
        <taxon>eudicotyledons</taxon>
        <taxon>Gunneridae</taxon>
        <taxon>Pentapetalae</taxon>
        <taxon>rosids</taxon>
        <taxon>fabids</taxon>
        <taxon>Malpighiales</taxon>
        <taxon>Salicaceae</taxon>
        <taxon>Saliceae</taxon>
        <taxon>Salix</taxon>
    </lineage>
</organism>
<name>A0A6N2MJ19_SALVM</name>
<reference evidence="1" key="1">
    <citation type="submission" date="2019-03" db="EMBL/GenBank/DDBJ databases">
        <authorList>
            <person name="Mank J."/>
            <person name="Almeida P."/>
        </authorList>
    </citation>
    <scope>NUCLEOTIDE SEQUENCE</scope>
    <source>
        <strain evidence="1">78183</strain>
    </source>
</reference>
<sequence>MVRELKYAADAYAIFCTGRWDTDIKEARKMSQPVIIQRLFILKETIEEEYLEKTTLQTQPEGDSKSEEFTASKMKPRAGNCEATFLLLFCTGAAGRTEKRLFVLLPAL</sequence>